<comment type="caution">
    <text evidence="4">The sequence shown here is derived from an EMBL/GenBank/DDBJ whole genome shotgun (WGS) entry which is preliminary data.</text>
</comment>
<organism evidence="4 5">
    <name type="scientific">Isoptericola haloaureus</name>
    <dbReference type="NCBI Taxonomy" id="1542902"/>
    <lineage>
        <taxon>Bacteria</taxon>
        <taxon>Bacillati</taxon>
        <taxon>Actinomycetota</taxon>
        <taxon>Actinomycetes</taxon>
        <taxon>Micrococcales</taxon>
        <taxon>Promicromonosporaceae</taxon>
        <taxon>Isoptericola</taxon>
    </lineage>
</organism>
<dbReference type="InterPro" id="IPR032341">
    <property type="entry name" value="MITD1_C"/>
</dbReference>
<evidence type="ECO:0000313" key="4">
    <source>
        <dbReference type="EMBL" id="MEG3614642.1"/>
    </source>
</evidence>
<evidence type="ECO:0000313" key="5">
    <source>
        <dbReference type="Proteomes" id="UP001310387"/>
    </source>
</evidence>
<proteinExistence type="predicted"/>
<reference evidence="4" key="1">
    <citation type="journal article" date="2024" name="Antonie Van Leeuwenhoek">
        <title>Isoptericola haloaureus sp. nov., a dimorphic actinobacterium isolated from mangrove sediments of southeast India, implicating biosaline agricultural significance through nitrogen fixation and salt tolerance genes.</title>
        <authorList>
            <person name="Prathaban M."/>
            <person name="Prathiviraj R."/>
            <person name="Ravichandran M."/>
            <person name="Natarajan S.D."/>
            <person name="Sobanaa M."/>
            <person name="Hari Krishna Kumar S."/>
            <person name="Chandrasekar V."/>
            <person name="Selvin J."/>
        </authorList>
    </citation>
    <scope>NUCLEOTIDE SEQUENCE</scope>
    <source>
        <strain evidence="4">MP1014</strain>
    </source>
</reference>
<keyword evidence="5" id="KW-1185">Reference proteome</keyword>
<feature type="transmembrane region" description="Helical" evidence="2">
    <location>
        <begin position="12"/>
        <end position="31"/>
    </location>
</feature>
<feature type="region of interest" description="Disordered" evidence="1">
    <location>
        <begin position="43"/>
        <end position="65"/>
    </location>
</feature>
<sequence>MSTAASLPLDKHSFALGALGGLPTLAAFAIVERMHRRVVENRMTSDPGEAGESPLPPEPPLFAGRRSFSSGETGVSFETLLVPYLRGARRVVITDKYMYSLPQIRNLRELVAAIAASGVGFPMDVELVTSESDPSGLRNQFRRLSEVQDFAKSAGIRFSVTFQNPSEMHPRFIESDAGWVIDLDRGLDIYRPGPPALRPEQRRVRTFVVNYTRDDA</sequence>
<reference evidence="4" key="2">
    <citation type="submission" date="2024-02" db="EMBL/GenBank/DDBJ databases">
        <authorList>
            <person name="Prathaban M."/>
            <person name="Mythili R."/>
            <person name="Sharmila Devi N."/>
            <person name="Sobanaa M."/>
            <person name="Prathiviraj R."/>
            <person name="Selvin J."/>
        </authorList>
    </citation>
    <scope>NUCLEOTIDE SEQUENCE</scope>
    <source>
        <strain evidence="4">MP1014</strain>
    </source>
</reference>
<feature type="domain" description="MITD1 C-terminal phospholipase D-like" evidence="3">
    <location>
        <begin position="74"/>
        <end position="192"/>
    </location>
</feature>
<name>A0ABU7Z5G1_9MICO</name>
<dbReference type="RefSeq" id="WP_332901405.1">
    <property type="nucleotide sequence ID" value="NZ_JBAGLP010000116.1"/>
</dbReference>
<protein>
    <submittedName>
        <fullName evidence="4">MIT C-terminal domain-containing protein</fullName>
    </submittedName>
</protein>
<evidence type="ECO:0000259" key="3">
    <source>
        <dbReference type="Pfam" id="PF16565"/>
    </source>
</evidence>
<dbReference type="Proteomes" id="UP001310387">
    <property type="component" value="Unassembled WGS sequence"/>
</dbReference>
<keyword evidence="2" id="KW-0472">Membrane</keyword>
<dbReference type="InterPro" id="IPR038113">
    <property type="entry name" value="MITD1_C_sf"/>
</dbReference>
<dbReference type="Pfam" id="PF16565">
    <property type="entry name" value="MIT_C"/>
    <property type="match status" value="1"/>
</dbReference>
<gene>
    <name evidence="4" type="ORF">V5O49_05835</name>
</gene>
<dbReference type="Gene3D" id="3.30.870.30">
    <property type="entry name" value="MITD, C-terminal phospholipase D-like domain"/>
    <property type="match status" value="1"/>
</dbReference>
<evidence type="ECO:0000256" key="2">
    <source>
        <dbReference type="SAM" id="Phobius"/>
    </source>
</evidence>
<keyword evidence="2" id="KW-1133">Transmembrane helix</keyword>
<keyword evidence="2" id="KW-0812">Transmembrane</keyword>
<dbReference type="EMBL" id="JBAGLP010000116">
    <property type="protein sequence ID" value="MEG3614642.1"/>
    <property type="molecule type" value="Genomic_DNA"/>
</dbReference>
<accession>A0ABU7Z5G1</accession>
<evidence type="ECO:0000256" key="1">
    <source>
        <dbReference type="SAM" id="MobiDB-lite"/>
    </source>
</evidence>